<feature type="region of interest" description="Disordered" evidence="1">
    <location>
        <begin position="432"/>
        <end position="453"/>
    </location>
</feature>
<dbReference type="AlphaFoldDB" id="S8E3C9"/>
<gene>
    <name evidence="2" type="ORF">FOMPIDRAFT_1124732</name>
</gene>
<sequence length="453" mass="50997">MGFKSPAKMFKRLARALKPKHKCPAPPPKPALTPTPQKRMMSLPELPLDVYEVIIDFVWPDRDALLACALTCRAWHARSRANLFCRVELYNLTQLSHYSAQLAADARVGHALRELYVTPYHSQSQLLGAFPFELAAAGRLPALTRLRVDIRRDFYPYIHPDFYPALACFTGVTTLELWRVQFPTLGDFAALVCALPGLRSLACWQVDWVKKTYDAGALRDRKQCLRLHSLELRDMDWSDAFADWLFMAVTVQELRSVSMLGVATKDVEYIEHLLEAAGSSVRCLEIGIVPRRSARPRTKIMSQWEGDVGTYPRLVHNTSLASLGLHLDQKGDWASGLLSQSSFPAVREITIHLPRLRKPTKVKHIRLDALDSILAQPQFDGVRCLIVECDAGADTPAHMDAYKSEVSSRLPLSCGRGVVAIRPRKAVEPLMSPPRPLVTKSKFEPKPELWDPY</sequence>
<reference evidence="2 3" key="1">
    <citation type="journal article" date="2012" name="Science">
        <title>The Paleozoic origin of enzymatic lignin decomposition reconstructed from 31 fungal genomes.</title>
        <authorList>
            <person name="Floudas D."/>
            <person name="Binder M."/>
            <person name="Riley R."/>
            <person name="Barry K."/>
            <person name="Blanchette R.A."/>
            <person name="Henrissat B."/>
            <person name="Martinez A.T."/>
            <person name="Otillar R."/>
            <person name="Spatafora J.W."/>
            <person name="Yadav J.S."/>
            <person name="Aerts A."/>
            <person name="Benoit I."/>
            <person name="Boyd A."/>
            <person name="Carlson A."/>
            <person name="Copeland A."/>
            <person name="Coutinho P.M."/>
            <person name="de Vries R.P."/>
            <person name="Ferreira P."/>
            <person name="Findley K."/>
            <person name="Foster B."/>
            <person name="Gaskell J."/>
            <person name="Glotzer D."/>
            <person name="Gorecki P."/>
            <person name="Heitman J."/>
            <person name="Hesse C."/>
            <person name="Hori C."/>
            <person name="Igarashi K."/>
            <person name="Jurgens J.A."/>
            <person name="Kallen N."/>
            <person name="Kersten P."/>
            <person name="Kohler A."/>
            <person name="Kuees U."/>
            <person name="Kumar T.K.A."/>
            <person name="Kuo A."/>
            <person name="LaButti K."/>
            <person name="Larrondo L.F."/>
            <person name="Lindquist E."/>
            <person name="Ling A."/>
            <person name="Lombard V."/>
            <person name="Lucas S."/>
            <person name="Lundell T."/>
            <person name="Martin R."/>
            <person name="McLaughlin D.J."/>
            <person name="Morgenstern I."/>
            <person name="Morin E."/>
            <person name="Murat C."/>
            <person name="Nagy L.G."/>
            <person name="Nolan M."/>
            <person name="Ohm R.A."/>
            <person name="Patyshakuliyeva A."/>
            <person name="Rokas A."/>
            <person name="Ruiz-Duenas F.J."/>
            <person name="Sabat G."/>
            <person name="Salamov A."/>
            <person name="Samejima M."/>
            <person name="Schmutz J."/>
            <person name="Slot J.C."/>
            <person name="St John F."/>
            <person name="Stenlid J."/>
            <person name="Sun H."/>
            <person name="Sun S."/>
            <person name="Syed K."/>
            <person name="Tsang A."/>
            <person name="Wiebenga A."/>
            <person name="Young D."/>
            <person name="Pisabarro A."/>
            <person name="Eastwood D.C."/>
            <person name="Martin F."/>
            <person name="Cullen D."/>
            <person name="Grigoriev I.V."/>
            <person name="Hibbett D.S."/>
        </authorList>
    </citation>
    <scope>NUCLEOTIDE SEQUENCE</scope>
    <source>
        <strain evidence="3">FP-58527</strain>
    </source>
</reference>
<dbReference type="InterPro" id="IPR036047">
    <property type="entry name" value="F-box-like_dom_sf"/>
</dbReference>
<dbReference type="InParanoid" id="S8E3C9"/>
<dbReference type="HOGENOM" id="CLU_036316_4_2_1"/>
<accession>S8E3C9</accession>
<keyword evidence="3" id="KW-1185">Reference proteome</keyword>
<proteinExistence type="predicted"/>
<evidence type="ECO:0000256" key="1">
    <source>
        <dbReference type="SAM" id="MobiDB-lite"/>
    </source>
</evidence>
<protein>
    <recommendedName>
        <fullName evidence="4">F-box domain-containing protein</fullName>
    </recommendedName>
</protein>
<dbReference type="EMBL" id="KE504158">
    <property type="protein sequence ID" value="EPS99272.1"/>
    <property type="molecule type" value="Genomic_DNA"/>
</dbReference>
<evidence type="ECO:0000313" key="3">
    <source>
        <dbReference type="Proteomes" id="UP000015241"/>
    </source>
</evidence>
<dbReference type="OrthoDB" id="2753739at2759"/>
<organism evidence="2 3">
    <name type="scientific">Fomitopsis schrenkii</name>
    <name type="common">Brown rot fungus</name>
    <dbReference type="NCBI Taxonomy" id="2126942"/>
    <lineage>
        <taxon>Eukaryota</taxon>
        <taxon>Fungi</taxon>
        <taxon>Dikarya</taxon>
        <taxon>Basidiomycota</taxon>
        <taxon>Agaricomycotina</taxon>
        <taxon>Agaricomycetes</taxon>
        <taxon>Polyporales</taxon>
        <taxon>Fomitopsis</taxon>
    </lineage>
</organism>
<dbReference type="SUPFAM" id="SSF81383">
    <property type="entry name" value="F-box domain"/>
    <property type="match status" value="1"/>
</dbReference>
<feature type="compositionally biased region" description="Basic and acidic residues" evidence="1">
    <location>
        <begin position="441"/>
        <end position="453"/>
    </location>
</feature>
<evidence type="ECO:0000313" key="2">
    <source>
        <dbReference type="EMBL" id="EPS99272.1"/>
    </source>
</evidence>
<dbReference type="STRING" id="743788.S8E3C9"/>
<name>S8E3C9_FOMSC</name>
<dbReference type="Proteomes" id="UP000015241">
    <property type="component" value="Unassembled WGS sequence"/>
</dbReference>
<evidence type="ECO:0008006" key="4">
    <source>
        <dbReference type="Google" id="ProtNLM"/>
    </source>
</evidence>